<evidence type="ECO:0000259" key="6">
    <source>
        <dbReference type="PROSITE" id="PS50110"/>
    </source>
</evidence>
<dbReference type="SMART" id="SM00342">
    <property type="entry name" value="HTH_ARAC"/>
    <property type="match status" value="1"/>
</dbReference>
<dbReference type="Pfam" id="PF12833">
    <property type="entry name" value="HTH_18"/>
    <property type="match status" value="1"/>
</dbReference>
<dbReference type="PROSITE" id="PS00041">
    <property type="entry name" value="HTH_ARAC_FAMILY_1"/>
    <property type="match status" value="1"/>
</dbReference>
<feature type="domain" description="HTH araC/xylS-type" evidence="5">
    <location>
        <begin position="155"/>
        <end position="253"/>
    </location>
</feature>
<dbReference type="InterPro" id="IPR001789">
    <property type="entry name" value="Sig_transdc_resp-reg_receiver"/>
</dbReference>
<keyword evidence="8" id="KW-1185">Reference proteome</keyword>
<keyword evidence="1" id="KW-0805">Transcription regulation</keyword>
<evidence type="ECO:0000256" key="2">
    <source>
        <dbReference type="ARBA" id="ARBA00023125"/>
    </source>
</evidence>
<evidence type="ECO:0000259" key="5">
    <source>
        <dbReference type="PROSITE" id="PS01124"/>
    </source>
</evidence>
<dbReference type="InterPro" id="IPR020449">
    <property type="entry name" value="Tscrpt_reg_AraC-type_HTH"/>
</dbReference>
<proteinExistence type="predicted"/>
<dbReference type="Pfam" id="PF00072">
    <property type="entry name" value="Response_reg"/>
    <property type="match status" value="1"/>
</dbReference>
<dbReference type="GO" id="GO:0000160">
    <property type="term" value="P:phosphorelay signal transduction system"/>
    <property type="evidence" value="ECO:0007669"/>
    <property type="project" value="InterPro"/>
</dbReference>
<dbReference type="EMBL" id="BAWO01000030">
    <property type="protein sequence ID" value="GAJ39961.1"/>
    <property type="molecule type" value="Genomic_DNA"/>
</dbReference>
<organism evidence="7 8">
    <name type="scientific">Parageobacillus caldoxylosilyticus NBRC 107762</name>
    <dbReference type="NCBI Taxonomy" id="1220594"/>
    <lineage>
        <taxon>Bacteria</taxon>
        <taxon>Bacillati</taxon>
        <taxon>Bacillota</taxon>
        <taxon>Bacilli</taxon>
        <taxon>Bacillales</taxon>
        <taxon>Anoxybacillaceae</taxon>
        <taxon>Saccharococcus</taxon>
    </lineage>
</organism>
<evidence type="ECO:0000313" key="7">
    <source>
        <dbReference type="EMBL" id="GAJ39961.1"/>
    </source>
</evidence>
<dbReference type="OrthoDB" id="9788446at2"/>
<dbReference type="PROSITE" id="PS01124">
    <property type="entry name" value="HTH_ARAC_FAMILY_2"/>
    <property type="match status" value="1"/>
</dbReference>
<evidence type="ECO:0000256" key="1">
    <source>
        <dbReference type="ARBA" id="ARBA00023015"/>
    </source>
</evidence>
<dbReference type="SUPFAM" id="SSF46689">
    <property type="entry name" value="Homeodomain-like"/>
    <property type="match status" value="2"/>
</dbReference>
<accession>A0A023DG41</accession>
<dbReference type="SUPFAM" id="SSF52172">
    <property type="entry name" value="CheY-like"/>
    <property type="match status" value="1"/>
</dbReference>
<dbReference type="Gene3D" id="3.40.50.2300">
    <property type="match status" value="1"/>
</dbReference>
<dbReference type="CDD" id="cd17536">
    <property type="entry name" value="REC_YesN-like"/>
    <property type="match status" value="1"/>
</dbReference>
<keyword evidence="2" id="KW-0238">DNA-binding</keyword>
<dbReference type="Gene3D" id="1.10.10.60">
    <property type="entry name" value="Homeodomain-like"/>
    <property type="match status" value="2"/>
</dbReference>
<protein>
    <submittedName>
        <fullName evidence="7">Putative two-component response regulator</fullName>
    </submittedName>
</protein>
<dbReference type="SMART" id="SM00448">
    <property type="entry name" value="REC"/>
    <property type="match status" value="1"/>
</dbReference>
<dbReference type="AlphaFoldDB" id="A0A023DG41"/>
<comment type="caution">
    <text evidence="7">The sequence shown here is derived from an EMBL/GenBank/DDBJ whole genome shotgun (WGS) entry which is preliminary data.</text>
</comment>
<dbReference type="GO" id="GO:0003700">
    <property type="term" value="F:DNA-binding transcription factor activity"/>
    <property type="evidence" value="ECO:0007669"/>
    <property type="project" value="InterPro"/>
</dbReference>
<dbReference type="PRINTS" id="PR00032">
    <property type="entry name" value="HTHARAC"/>
</dbReference>
<feature type="modified residue" description="4-aspartylphosphate" evidence="4">
    <location>
        <position position="57"/>
    </location>
</feature>
<feature type="domain" description="Response regulatory" evidence="6">
    <location>
        <begin position="5"/>
        <end position="122"/>
    </location>
</feature>
<sequence length="260" mass="30208">MNFRTILIVDDEPRARQGLKKTLESWSAGKHEIFCAANGEEAINMMNQRTIHLLITDIRMPEMTGLKLIKSIEKQKSKPVVIIISAYSEFEYAQEAITLGVVNYLLKPIDKHKLIHAVEQAIKIWEERQKAAVVEKMIDNRVINIQEGTRSQVVKEAIQFIHENLNRPFSLREVSSFVHLNPSYFSTLFKEETNMTFSEYVTRCRLQKAKSLLITTDLSIAEIAEEVGYQTAKYFIKLFKEFEGITPYQFRKENLKKVEF</sequence>
<dbReference type="InterPro" id="IPR009057">
    <property type="entry name" value="Homeodomain-like_sf"/>
</dbReference>
<dbReference type="Proteomes" id="UP000023561">
    <property type="component" value="Unassembled WGS sequence"/>
</dbReference>
<dbReference type="PROSITE" id="PS50110">
    <property type="entry name" value="RESPONSE_REGULATORY"/>
    <property type="match status" value="1"/>
</dbReference>
<gene>
    <name evidence="7" type="ORF">GCA01S_030_00420</name>
</gene>
<keyword evidence="4" id="KW-0597">Phosphoprotein</keyword>
<evidence type="ECO:0000256" key="3">
    <source>
        <dbReference type="ARBA" id="ARBA00023163"/>
    </source>
</evidence>
<dbReference type="InterPro" id="IPR018062">
    <property type="entry name" value="HTH_AraC-typ_CS"/>
</dbReference>
<keyword evidence="3" id="KW-0804">Transcription</keyword>
<name>A0A023DG41_9BACL</name>
<dbReference type="RefSeq" id="WP_042409350.1">
    <property type="nucleotide sequence ID" value="NZ_BAWO01000030.1"/>
</dbReference>
<dbReference type="InterPro" id="IPR011006">
    <property type="entry name" value="CheY-like_superfamily"/>
</dbReference>
<evidence type="ECO:0000313" key="8">
    <source>
        <dbReference type="Proteomes" id="UP000023561"/>
    </source>
</evidence>
<evidence type="ECO:0000256" key="4">
    <source>
        <dbReference type="PROSITE-ProRule" id="PRU00169"/>
    </source>
</evidence>
<reference evidence="7 8" key="1">
    <citation type="submission" date="2014-04" db="EMBL/GenBank/DDBJ databases">
        <title>Whole genome shotgun sequence of Geobacillus caldoxylosilyticus NBRC 107762.</title>
        <authorList>
            <person name="Hosoyama A."/>
            <person name="Hosoyama Y."/>
            <person name="Katano-Makiyama Y."/>
            <person name="Tsuchikane K."/>
            <person name="Ohji S."/>
            <person name="Ichikawa N."/>
            <person name="Yamazoe A."/>
            <person name="Fujita N."/>
        </authorList>
    </citation>
    <scope>NUCLEOTIDE SEQUENCE [LARGE SCALE GENOMIC DNA]</scope>
    <source>
        <strain evidence="7 8">NBRC 107762</strain>
    </source>
</reference>
<dbReference type="PANTHER" id="PTHR43280:SF28">
    <property type="entry name" value="HTH-TYPE TRANSCRIPTIONAL ACTIVATOR RHAS"/>
    <property type="match status" value="1"/>
</dbReference>
<dbReference type="GO" id="GO:0043565">
    <property type="term" value="F:sequence-specific DNA binding"/>
    <property type="evidence" value="ECO:0007669"/>
    <property type="project" value="InterPro"/>
</dbReference>
<dbReference type="InterPro" id="IPR018060">
    <property type="entry name" value="HTH_AraC"/>
</dbReference>
<dbReference type="PANTHER" id="PTHR43280">
    <property type="entry name" value="ARAC-FAMILY TRANSCRIPTIONAL REGULATOR"/>
    <property type="match status" value="1"/>
</dbReference>